<sequence length="160" mass="17784">MIGNPNGQVGGEEGASGASSGCAMKDCRWVHRGESEGEKERTRGREWVEQREGEKESEREKGRWVAEWKKGRRSRGDREGEGRVCRVIQRRGEERTCAGEEGETLWKTKVEDEGLLWLQGGCCVRLAGSVALDGLWADVLLRLREGEVGMCGDGDERCDG</sequence>
<reference evidence="1 2" key="1">
    <citation type="journal article" date="2022" name="Hortic Res">
        <title>A haplotype resolved chromosomal level avocado genome allows analysis of novel avocado genes.</title>
        <authorList>
            <person name="Nath O."/>
            <person name="Fletcher S.J."/>
            <person name="Hayward A."/>
            <person name="Shaw L.M."/>
            <person name="Masouleh A.K."/>
            <person name="Furtado A."/>
            <person name="Henry R.J."/>
            <person name="Mitter N."/>
        </authorList>
    </citation>
    <scope>NUCLEOTIDE SEQUENCE [LARGE SCALE GENOMIC DNA]</scope>
    <source>
        <strain evidence="2">cv. Hass</strain>
    </source>
</reference>
<evidence type="ECO:0000313" key="1">
    <source>
        <dbReference type="EMBL" id="KAJ8633012.1"/>
    </source>
</evidence>
<dbReference type="Proteomes" id="UP001234297">
    <property type="component" value="Chromosome 8"/>
</dbReference>
<comment type="caution">
    <text evidence="1">The sequence shown here is derived from an EMBL/GenBank/DDBJ whole genome shotgun (WGS) entry which is preliminary data.</text>
</comment>
<gene>
    <name evidence="1" type="ORF">MRB53_026348</name>
</gene>
<dbReference type="EMBL" id="CM056816">
    <property type="protein sequence ID" value="KAJ8633012.1"/>
    <property type="molecule type" value="Genomic_DNA"/>
</dbReference>
<accession>A0ACC2LHP8</accession>
<proteinExistence type="predicted"/>
<organism evidence="1 2">
    <name type="scientific">Persea americana</name>
    <name type="common">Avocado</name>
    <dbReference type="NCBI Taxonomy" id="3435"/>
    <lineage>
        <taxon>Eukaryota</taxon>
        <taxon>Viridiplantae</taxon>
        <taxon>Streptophyta</taxon>
        <taxon>Embryophyta</taxon>
        <taxon>Tracheophyta</taxon>
        <taxon>Spermatophyta</taxon>
        <taxon>Magnoliopsida</taxon>
        <taxon>Magnoliidae</taxon>
        <taxon>Laurales</taxon>
        <taxon>Lauraceae</taxon>
        <taxon>Persea</taxon>
    </lineage>
</organism>
<evidence type="ECO:0000313" key="2">
    <source>
        <dbReference type="Proteomes" id="UP001234297"/>
    </source>
</evidence>
<name>A0ACC2LHP8_PERAE</name>
<keyword evidence="2" id="KW-1185">Reference proteome</keyword>
<protein>
    <submittedName>
        <fullName evidence="1">Uncharacterized protein</fullName>
    </submittedName>
</protein>